<evidence type="ECO:0000259" key="10">
    <source>
        <dbReference type="PROSITE" id="PS51831"/>
    </source>
</evidence>
<dbReference type="InterPro" id="IPR003607">
    <property type="entry name" value="HD/PDEase_dom"/>
</dbReference>
<keyword evidence="1 8" id="KW-0808">Transferase</keyword>
<evidence type="ECO:0000259" key="9">
    <source>
        <dbReference type="PROSITE" id="PS51671"/>
    </source>
</evidence>
<dbReference type="InterPro" id="IPR010043">
    <property type="entry name" value="UTase/UR"/>
</dbReference>
<dbReference type="SUPFAM" id="SSF81593">
    <property type="entry name" value="Nucleotidyltransferase substrate binding subunit/domain"/>
    <property type="match status" value="1"/>
</dbReference>
<feature type="domain" description="ACT" evidence="9">
    <location>
        <begin position="704"/>
        <end position="782"/>
    </location>
</feature>
<keyword evidence="5 8" id="KW-0460">Magnesium</keyword>
<comment type="catalytic activity">
    <reaction evidence="8">
        <text>[protein-PII]-uridylyl-L-tyrosine + H2O = [protein-PII]-L-tyrosine + UMP + H(+)</text>
        <dbReference type="Rhea" id="RHEA:48600"/>
        <dbReference type="Rhea" id="RHEA-COMP:12147"/>
        <dbReference type="Rhea" id="RHEA-COMP:12148"/>
        <dbReference type="ChEBI" id="CHEBI:15377"/>
        <dbReference type="ChEBI" id="CHEBI:15378"/>
        <dbReference type="ChEBI" id="CHEBI:46858"/>
        <dbReference type="ChEBI" id="CHEBI:57865"/>
        <dbReference type="ChEBI" id="CHEBI:90602"/>
    </reaction>
</comment>
<keyword evidence="2 8" id="KW-0548">Nucleotidyltransferase</keyword>
<dbReference type="Pfam" id="PF01909">
    <property type="entry name" value="NTP_transf_2"/>
    <property type="match status" value="1"/>
</dbReference>
<gene>
    <name evidence="8" type="primary">glnD</name>
    <name evidence="11" type="ORF">EV688_106118</name>
</gene>
<dbReference type="FunFam" id="1.10.3090.10:FF:000005">
    <property type="entry name" value="Bifunctional uridylyltransferase/uridylyl-removing enzyme"/>
    <property type="match status" value="1"/>
</dbReference>
<evidence type="ECO:0000313" key="11">
    <source>
        <dbReference type="EMBL" id="TCO75927.1"/>
    </source>
</evidence>
<dbReference type="EC" id="2.7.7.59" evidence="8"/>
<dbReference type="SUPFAM" id="SSF55021">
    <property type="entry name" value="ACT-like"/>
    <property type="match status" value="1"/>
</dbReference>
<dbReference type="SMART" id="SM00471">
    <property type="entry name" value="HDc"/>
    <property type="match status" value="1"/>
</dbReference>
<dbReference type="CDD" id="cd04899">
    <property type="entry name" value="ACT_ACR-UUR-like_2"/>
    <property type="match status" value="1"/>
</dbReference>
<comment type="activity regulation">
    <text evidence="8">Uridylyltransferase (UTase) activity is inhibited by glutamine, while glutamine activates uridylyl-removing (UR) activity.</text>
</comment>
<dbReference type="SUPFAM" id="SSF81301">
    <property type="entry name" value="Nucleotidyltransferase"/>
    <property type="match status" value="1"/>
</dbReference>
<comment type="similarity">
    <text evidence="8">Belongs to the GlnD family.</text>
</comment>
<evidence type="ECO:0000256" key="7">
    <source>
        <dbReference type="ARBA" id="ARBA00047968"/>
    </source>
</evidence>
<dbReference type="OrthoDB" id="9758038at2"/>
<keyword evidence="12" id="KW-1185">Reference proteome</keyword>
<keyword evidence="6 8" id="KW-0511">Multifunctional enzyme</keyword>
<organism evidence="11 12">
    <name type="scientific">Chromatocurvus halotolerans</name>
    <dbReference type="NCBI Taxonomy" id="1132028"/>
    <lineage>
        <taxon>Bacteria</taxon>
        <taxon>Pseudomonadati</taxon>
        <taxon>Pseudomonadota</taxon>
        <taxon>Gammaproteobacteria</taxon>
        <taxon>Cellvibrionales</taxon>
        <taxon>Halieaceae</taxon>
        <taxon>Chromatocurvus</taxon>
    </lineage>
</organism>
<comment type="function">
    <text evidence="8">Modifies, by uridylylation and deuridylylation, the PII regulatory proteins (GlnB and homologs), in response to the nitrogen status of the cell that GlnD senses through the glutamine level. Under low glutamine levels, catalyzes the conversion of the PII proteins and UTP to PII-UMP and PPi, while under higher glutamine levels, GlnD hydrolyzes PII-UMP to PII and UMP (deuridylylation). Thus, controls uridylylation state and activity of the PII proteins, and plays an important role in the regulation of nitrogen metabolism.</text>
</comment>
<comment type="catalytic activity">
    <reaction evidence="8">
        <text>[protein-PII]-L-tyrosine + UTP = [protein-PII]-uridylyl-L-tyrosine + diphosphate</text>
        <dbReference type="Rhea" id="RHEA:13673"/>
        <dbReference type="Rhea" id="RHEA-COMP:12147"/>
        <dbReference type="Rhea" id="RHEA-COMP:12148"/>
        <dbReference type="ChEBI" id="CHEBI:33019"/>
        <dbReference type="ChEBI" id="CHEBI:46398"/>
        <dbReference type="ChEBI" id="CHEBI:46858"/>
        <dbReference type="ChEBI" id="CHEBI:90602"/>
        <dbReference type="EC" id="2.7.7.59"/>
    </reaction>
</comment>
<dbReference type="RefSeq" id="WP_117315905.1">
    <property type="nucleotide sequence ID" value="NZ_QQSW01000005.1"/>
</dbReference>
<comment type="caution">
    <text evidence="8">Lacks conserved residue(s) required for the propagation of feature annotation.</text>
</comment>
<dbReference type="EC" id="3.1.4.-" evidence="8"/>
<dbReference type="CDD" id="cd00077">
    <property type="entry name" value="HDc"/>
    <property type="match status" value="1"/>
</dbReference>
<dbReference type="InterPro" id="IPR002934">
    <property type="entry name" value="Polymerase_NTP_transf_dom"/>
</dbReference>
<dbReference type="PANTHER" id="PTHR47320">
    <property type="entry name" value="BIFUNCTIONAL URIDYLYLTRANSFERASE/URIDYLYL-REMOVING ENZYME"/>
    <property type="match status" value="1"/>
</dbReference>
<dbReference type="Gene3D" id="1.10.3090.10">
    <property type="entry name" value="cca-adding enzyme, domain 2"/>
    <property type="match status" value="1"/>
</dbReference>
<dbReference type="GO" id="GO:0006808">
    <property type="term" value="P:regulation of nitrogen utilization"/>
    <property type="evidence" value="ECO:0007669"/>
    <property type="project" value="UniProtKB-UniRule"/>
</dbReference>
<feature type="domain" description="HD" evidence="10">
    <location>
        <begin position="459"/>
        <end position="581"/>
    </location>
</feature>
<dbReference type="NCBIfam" id="TIGR01693">
    <property type="entry name" value="UTase_glnD"/>
    <property type="match status" value="1"/>
</dbReference>
<evidence type="ECO:0000256" key="8">
    <source>
        <dbReference type="HAMAP-Rule" id="MF_00277"/>
    </source>
</evidence>
<dbReference type="GO" id="GO:0008773">
    <property type="term" value="F:[protein-PII] uridylyltransferase activity"/>
    <property type="evidence" value="ECO:0007669"/>
    <property type="project" value="UniProtKB-UniRule"/>
</dbReference>
<evidence type="ECO:0000256" key="1">
    <source>
        <dbReference type="ARBA" id="ARBA00022679"/>
    </source>
</evidence>
<keyword evidence="3" id="KW-0677">Repeat</keyword>
<name>A0A4R2KT45_9GAMM</name>
<dbReference type="InterPro" id="IPR013546">
    <property type="entry name" value="PII_UdlTrfase/GS_AdlTrfase"/>
</dbReference>
<dbReference type="InterPro" id="IPR045865">
    <property type="entry name" value="ACT-like_dom_sf"/>
</dbReference>
<feature type="domain" description="ACT" evidence="9">
    <location>
        <begin position="814"/>
        <end position="889"/>
    </location>
</feature>
<sequence>MSELDLPRDLFSRAAFETDAAAAGPVKAGRKALRLANEQLNEAFRSGHLAGELIHWRAEMTDQLLSALWQRFTPDRPGLALIAVGGYGRGELHPHSDIDLLILQSDRESGGPEGVEQFITLLWDLGLSIGHSVRTLEECVRRAAGDVTILTNLLEARLLAGDAGLLAQLRERTSTHHMWPAREFLQAKLAEQEARHNKFADTEYNLEPNVKSSPGGLRDLQLIGWLARRHFGWSTAEEFTSSGFLTKEESSILLRGQEFMWRVRYALHMLTGREEDRLLFDHQRELARMWGFTDGERLAVEQFMQVYYRWALALAQLNELLIQNFDQAILRTDAEDEVTILNDSFEIRNGYIAARSPDLFRSRPGALLEVFLQAGNNPHIQGISAPTIRLIREHRHLIDEDFRADPSNRGLFLQLFCAQHRMTRQLRRMARYGILGMYLPEFGRVVGQMQHDLFHAYTVDAHTLQVIENMRRFLREDSDERFPVTSRVARRLPKKELLYIAGLYHDIGKGRGGDHSELGAVDAERFCLDHGLSRRDTNLVTWLVRNHLVMSAFSQRKDISDPDVIQDFARHVTSQNRLDYLLVLTVADINGTNPTLWNAWRASLLRQLYAETRRALRRGLENPVDKQDWINETRQAAIDILEYRGFTVEELDALWRERGEDYFLRERAEDIAWHTEAIAGHHDRRQPLVLVRNSLESNVANTTQIFIYARNDNRSFPRVCAELEQLELSVHDARVYNANDGMSLDTFFVLDSDGTPLEDQGERQEHIAEHLTHALSDEARGAAIVQRRTPRQVRSFSLPTETLMTTDTNKGVTVLEVRSPDRPGLLARIGEVFVRFNVVLQAAKIQTLGERVEDVFFITDSAHRPLEDRELCEAIQAAIRRELDGQKTA</sequence>
<dbReference type="HAMAP" id="MF_00277">
    <property type="entry name" value="PII_uridylyl_transf"/>
    <property type="match status" value="1"/>
</dbReference>
<dbReference type="AlphaFoldDB" id="A0A4R2KT45"/>
<reference evidence="11 12" key="1">
    <citation type="submission" date="2019-03" db="EMBL/GenBank/DDBJ databases">
        <title>Genomic Encyclopedia of Type Strains, Phase IV (KMG-IV): sequencing the most valuable type-strain genomes for metagenomic binning, comparative biology and taxonomic classification.</title>
        <authorList>
            <person name="Goeker M."/>
        </authorList>
    </citation>
    <scope>NUCLEOTIDE SEQUENCE [LARGE SCALE GENOMIC DNA]</scope>
    <source>
        <strain evidence="11 12">DSM 23344</strain>
    </source>
</reference>
<dbReference type="CDD" id="cd05401">
    <property type="entry name" value="NT_GlnE_GlnD_like"/>
    <property type="match status" value="1"/>
</dbReference>
<dbReference type="Pfam" id="PF08335">
    <property type="entry name" value="GlnD_UR_UTase"/>
    <property type="match status" value="1"/>
</dbReference>
<evidence type="ECO:0000256" key="2">
    <source>
        <dbReference type="ARBA" id="ARBA00022695"/>
    </source>
</evidence>
<dbReference type="Pfam" id="PF01966">
    <property type="entry name" value="HD"/>
    <property type="match status" value="1"/>
</dbReference>
<dbReference type="PANTHER" id="PTHR47320:SF1">
    <property type="entry name" value="BIFUNCTIONAL URIDYLYLTRANSFERASE_URIDYLYL-REMOVING ENZYME"/>
    <property type="match status" value="1"/>
</dbReference>
<dbReference type="InterPro" id="IPR006674">
    <property type="entry name" value="HD_domain"/>
</dbReference>
<comment type="caution">
    <text evidence="11">The sequence shown here is derived from an EMBL/GenBank/DDBJ whole genome shotgun (WGS) entry which is preliminary data.</text>
</comment>
<comment type="domain">
    <text evidence="8">Has four distinct domains: an N-terminal nucleotidyltransferase (NT) domain responsible for UTase activity, a central HD domain that encodes UR activity, and two C-terminal ACT domains that seem to have a role in glutamine sensing.</text>
</comment>
<dbReference type="Gene3D" id="3.30.460.10">
    <property type="entry name" value="Beta Polymerase, domain 2"/>
    <property type="match status" value="1"/>
</dbReference>
<dbReference type="EMBL" id="SLWX01000006">
    <property type="protein sequence ID" value="TCO75927.1"/>
    <property type="molecule type" value="Genomic_DNA"/>
</dbReference>
<keyword evidence="4 8" id="KW-0378">Hydrolase</keyword>
<comment type="cofactor">
    <cofactor evidence="8">
        <name>Mg(2+)</name>
        <dbReference type="ChEBI" id="CHEBI:18420"/>
    </cofactor>
</comment>
<dbReference type="InterPro" id="IPR043519">
    <property type="entry name" value="NT_sf"/>
</dbReference>
<comment type="catalytic activity">
    <reaction evidence="7">
        <text>guanosine 3',5'-bis(diphosphate) + H2O = GDP + diphosphate + H(+)</text>
        <dbReference type="Rhea" id="RHEA:14253"/>
        <dbReference type="ChEBI" id="CHEBI:15377"/>
        <dbReference type="ChEBI" id="CHEBI:15378"/>
        <dbReference type="ChEBI" id="CHEBI:33019"/>
        <dbReference type="ChEBI" id="CHEBI:58189"/>
        <dbReference type="ChEBI" id="CHEBI:77828"/>
        <dbReference type="EC" id="3.1.7.2"/>
    </reaction>
</comment>
<evidence type="ECO:0000313" key="12">
    <source>
        <dbReference type="Proteomes" id="UP000294980"/>
    </source>
</evidence>
<dbReference type="Pfam" id="PF01842">
    <property type="entry name" value="ACT"/>
    <property type="match status" value="1"/>
</dbReference>
<dbReference type="GO" id="GO:0008081">
    <property type="term" value="F:phosphoric diester hydrolase activity"/>
    <property type="evidence" value="ECO:0007669"/>
    <property type="project" value="UniProtKB-UniRule"/>
</dbReference>
<proteinExistence type="inferred from homology"/>
<evidence type="ECO:0000256" key="3">
    <source>
        <dbReference type="ARBA" id="ARBA00022737"/>
    </source>
</evidence>
<dbReference type="GO" id="GO:0008893">
    <property type="term" value="F:guanosine-3',5'-bis(diphosphate) 3'-diphosphatase activity"/>
    <property type="evidence" value="ECO:0007669"/>
    <property type="project" value="UniProtKB-EC"/>
</dbReference>
<dbReference type="PROSITE" id="PS51671">
    <property type="entry name" value="ACT"/>
    <property type="match status" value="2"/>
</dbReference>
<evidence type="ECO:0000256" key="5">
    <source>
        <dbReference type="ARBA" id="ARBA00022842"/>
    </source>
</evidence>
<evidence type="ECO:0000256" key="4">
    <source>
        <dbReference type="ARBA" id="ARBA00022801"/>
    </source>
</evidence>
<feature type="region of interest" description="Uridylyltransferase" evidence="8">
    <location>
        <begin position="1"/>
        <end position="340"/>
    </location>
</feature>
<dbReference type="CDD" id="cd04900">
    <property type="entry name" value="ACT_UUR-like_1"/>
    <property type="match status" value="1"/>
</dbReference>
<protein>
    <recommendedName>
        <fullName evidence="8">Bifunctional uridylyltransferase/uridylyl-removing enzyme</fullName>
        <shortName evidence="8">UTase/UR</shortName>
    </recommendedName>
    <alternativeName>
        <fullName evidence="8">Bifunctional [protein-PII] modification enzyme</fullName>
    </alternativeName>
    <alternativeName>
        <fullName evidence="8">Bifunctional nitrogen sensor protein</fullName>
    </alternativeName>
    <domain>
        <recommendedName>
            <fullName evidence="8">[Protein-PII] uridylyltransferase</fullName>
            <shortName evidence="8">PII uridylyltransferase</shortName>
            <shortName evidence="8">UTase</shortName>
            <ecNumber evidence="8">2.7.7.59</ecNumber>
        </recommendedName>
    </domain>
    <domain>
        <recommendedName>
            <fullName evidence="8">[Protein-PII]-UMP uridylyl-removing enzyme</fullName>
            <shortName evidence="8">UR</shortName>
            <ecNumber evidence="8">3.1.4.-</ecNumber>
        </recommendedName>
    </domain>
</protein>
<accession>A0A4R2KT45</accession>
<dbReference type="Proteomes" id="UP000294980">
    <property type="component" value="Unassembled WGS sequence"/>
</dbReference>
<dbReference type="InterPro" id="IPR002912">
    <property type="entry name" value="ACT_dom"/>
</dbReference>
<dbReference type="SUPFAM" id="SSF109604">
    <property type="entry name" value="HD-domain/PDEase-like"/>
    <property type="match status" value="1"/>
</dbReference>
<dbReference type="PIRSF" id="PIRSF006288">
    <property type="entry name" value="PII_uridyltransf"/>
    <property type="match status" value="1"/>
</dbReference>
<evidence type="ECO:0000256" key="6">
    <source>
        <dbReference type="ARBA" id="ARBA00023268"/>
    </source>
</evidence>
<dbReference type="PROSITE" id="PS51831">
    <property type="entry name" value="HD"/>
    <property type="match status" value="1"/>
</dbReference>